<evidence type="ECO:0000256" key="1">
    <source>
        <dbReference type="SAM" id="SignalP"/>
    </source>
</evidence>
<dbReference type="EMBL" id="CP000473">
    <property type="protein sequence ID" value="ABJ86827.1"/>
    <property type="molecule type" value="Genomic_DNA"/>
</dbReference>
<sequence length="267" mass="29003" precursor="true">MRIIGLLTLLGAVLSVALTAQDQPPPPGPPVLQNSGKPIIVPFRCTDEDIHSAGLSCSEQDPCPVYLELAAVESTGIRIFAAGNIHTSNATLYSILLGSDDNGSTWRESYERVRGAGLDHLQFSGAEAGWTSGVTLAPLAQDPFLLQTTDGGKSWRPHPIFNEPRFGAIQQFYFSDIKAGNLIIDHGPGSDGDRYELYESNDGGDTWNIRESSVKAIRLKIPATAPLSDWRLRADAATKSFQVEHRQGQRWFPVAAFAVNLTSCKPE</sequence>
<dbReference type="Gene3D" id="2.120.10.10">
    <property type="match status" value="1"/>
</dbReference>
<evidence type="ECO:0000313" key="2">
    <source>
        <dbReference type="EMBL" id="ABJ86827.1"/>
    </source>
</evidence>
<protein>
    <recommendedName>
        <fullName evidence="3">Glycosyl hydrolase, BNR repeat-containing protein</fullName>
    </recommendedName>
</protein>
<dbReference type="CDD" id="cd15482">
    <property type="entry name" value="Sialidase_non-viral"/>
    <property type="match status" value="1"/>
</dbReference>
<dbReference type="eggNOG" id="COG4447">
    <property type="taxonomic scope" value="Bacteria"/>
</dbReference>
<dbReference type="SUPFAM" id="SSF50939">
    <property type="entry name" value="Sialidases"/>
    <property type="match status" value="1"/>
</dbReference>
<dbReference type="KEGG" id="sus:Acid_5885"/>
<reference evidence="2" key="1">
    <citation type="submission" date="2006-10" db="EMBL/GenBank/DDBJ databases">
        <title>Complete sequence of Solibacter usitatus Ellin6076.</title>
        <authorList>
            <consortium name="US DOE Joint Genome Institute"/>
            <person name="Copeland A."/>
            <person name="Lucas S."/>
            <person name="Lapidus A."/>
            <person name="Barry K."/>
            <person name="Detter J.C."/>
            <person name="Glavina del Rio T."/>
            <person name="Hammon N."/>
            <person name="Israni S."/>
            <person name="Dalin E."/>
            <person name="Tice H."/>
            <person name="Pitluck S."/>
            <person name="Thompson L.S."/>
            <person name="Brettin T."/>
            <person name="Bruce D."/>
            <person name="Han C."/>
            <person name="Tapia R."/>
            <person name="Gilna P."/>
            <person name="Schmutz J."/>
            <person name="Larimer F."/>
            <person name="Land M."/>
            <person name="Hauser L."/>
            <person name="Kyrpides N."/>
            <person name="Mikhailova N."/>
            <person name="Janssen P.H."/>
            <person name="Kuske C.R."/>
            <person name="Richardson P."/>
        </authorList>
    </citation>
    <scope>NUCLEOTIDE SEQUENCE</scope>
    <source>
        <strain evidence="2">Ellin6076</strain>
    </source>
</reference>
<feature type="signal peptide" evidence="1">
    <location>
        <begin position="1"/>
        <end position="20"/>
    </location>
</feature>
<dbReference type="HOGENOM" id="CLU_1041704_0_0_0"/>
<dbReference type="InParanoid" id="Q01U43"/>
<dbReference type="InterPro" id="IPR036278">
    <property type="entry name" value="Sialidase_sf"/>
</dbReference>
<evidence type="ECO:0008006" key="3">
    <source>
        <dbReference type="Google" id="ProtNLM"/>
    </source>
</evidence>
<keyword evidence="1" id="KW-0732">Signal</keyword>
<accession>Q01U43</accession>
<dbReference type="OrthoDB" id="501835at2"/>
<name>Q01U43_SOLUE</name>
<proteinExistence type="predicted"/>
<organism evidence="2">
    <name type="scientific">Solibacter usitatus (strain Ellin6076)</name>
    <dbReference type="NCBI Taxonomy" id="234267"/>
    <lineage>
        <taxon>Bacteria</taxon>
        <taxon>Pseudomonadati</taxon>
        <taxon>Acidobacteriota</taxon>
        <taxon>Terriglobia</taxon>
        <taxon>Bryobacterales</taxon>
        <taxon>Solibacteraceae</taxon>
        <taxon>Candidatus Solibacter</taxon>
    </lineage>
</organism>
<feature type="chain" id="PRO_5004163183" description="Glycosyl hydrolase, BNR repeat-containing protein" evidence="1">
    <location>
        <begin position="21"/>
        <end position="267"/>
    </location>
</feature>
<dbReference type="STRING" id="234267.Acid_5885"/>
<gene>
    <name evidence="2" type="ordered locus">Acid_5885</name>
</gene>
<dbReference type="AlphaFoldDB" id="Q01U43"/>